<evidence type="ECO:0008006" key="10">
    <source>
        <dbReference type="Google" id="ProtNLM"/>
    </source>
</evidence>
<dbReference type="FunFam" id="1.20.1250.20:FF:000106">
    <property type="entry name" value="MFS transporter, putative"/>
    <property type="match status" value="1"/>
</dbReference>
<feature type="transmembrane region" description="Helical" evidence="7">
    <location>
        <begin position="208"/>
        <end position="229"/>
    </location>
</feature>
<keyword evidence="4 7" id="KW-1133">Transmembrane helix</keyword>
<gene>
    <name evidence="8" type="ORF">PISMIDRAFT_110519</name>
</gene>
<name>A0A0C9YV81_9AGAM</name>
<evidence type="ECO:0000256" key="6">
    <source>
        <dbReference type="SAM" id="MobiDB-lite"/>
    </source>
</evidence>
<feature type="transmembrane region" description="Helical" evidence="7">
    <location>
        <begin position="416"/>
        <end position="434"/>
    </location>
</feature>
<evidence type="ECO:0000256" key="4">
    <source>
        <dbReference type="ARBA" id="ARBA00022989"/>
    </source>
</evidence>
<evidence type="ECO:0000256" key="3">
    <source>
        <dbReference type="ARBA" id="ARBA00022692"/>
    </source>
</evidence>
<feature type="region of interest" description="Disordered" evidence="6">
    <location>
        <begin position="1"/>
        <end position="29"/>
    </location>
</feature>
<reference evidence="8 9" key="1">
    <citation type="submission" date="2014-04" db="EMBL/GenBank/DDBJ databases">
        <authorList>
            <consortium name="DOE Joint Genome Institute"/>
            <person name="Kuo A."/>
            <person name="Kohler A."/>
            <person name="Costa M.D."/>
            <person name="Nagy L.G."/>
            <person name="Floudas D."/>
            <person name="Copeland A."/>
            <person name="Barry K.W."/>
            <person name="Cichocki N."/>
            <person name="Veneault-Fourrey C."/>
            <person name="LaButti K."/>
            <person name="Lindquist E.A."/>
            <person name="Lipzen A."/>
            <person name="Lundell T."/>
            <person name="Morin E."/>
            <person name="Murat C."/>
            <person name="Sun H."/>
            <person name="Tunlid A."/>
            <person name="Henrissat B."/>
            <person name="Grigoriev I.V."/>
            <person name="Hibbett D.S."/>
            <person name="Martin F."/>
            <person name="Nordberg H.P."/>
            <person name="Cantor M.N."/>
            <person name="Hua S.X."/>
        </authorList>
    </citation>
    <scope>NUCLEOTIDE SEQUENCE [LARGE SCALE GENOMIC DNA]</scope>
    <source>
        <strain evidence="8 9">441</strain>
    </source>
</reference>
<dbReference type="HOGENOM" id="CLU_001265_2_1_1"/>
<evidence type="ECO:0000256" key="7">
    <source>
        <dbReference type="SAM" id="Phobius"/>
    </source>
</evidence>
<evidence type="ECO:0000313" key="9">
    <source>
        <dbReference type="Proteomes" id="UP000054018"/>
    </source>
</evidence>
<dbReference type="Proteomes" id="UP000054018">
    <property type="component" value="Unassembled WGS sequence"/>
</dbReference>
<feature type="compositionally biased region" description="Polar residues" evidence="6">
    <location>
        <begin position="1"/>
        <end position="15"/>
    </location>
</feature>
<dbReference type="Gene3D" id="1.20.1250.20">
    <property type="entry name" value="MFS general substrate transporter like domains"/>
    <property type="match status" value="2"/>
</dbReference>
<dbReference type="AlphaFoldDB" id="A0A0C9YV81"/>
<keyword evidence="3 7" id="KW-0812">Transmembrane</keyword>
<accession>A0A0C9YV81</accession>
<comment type="subcellular location">
    <subcellularLocation>
        <location evidence="1">Membrane</location>
        <topology evidence="1">Multi-pass membrane protein</topology>
    </subcellularLocation>
</comment>
<feature type="transmembrane region" description="Helical" evidence="7">
    <location>
        <begin position="112"/>
        <end position="135"/>
    </location>
</feature>
<reference evidence="9" key="2">
    <citation type="submission" date="2015-01" db="EMBL/GenBank/DDBJ databases">
        <title>Evolutionary Origins and Diversification of the Mycorrhizal Mutualists.</title>
        <authorList>
            <consortium name="DOE Joint Genome Institute"/>
            <consortium name="Mycorrhizal Genomics Consortium"/>
            <person name="Kohler A."/>
            <person name="Kuo A."/>
            <person name="Nagy L.G."/>
            <person name="Floudas D."/>
            <person name="Copeland A."/>
            <person name="Barry K.W."/>
            <person name="Cichocki N."/>
            <person name="Veneault-Fourrey C."/>
            <person name="LaButti K."/>
            <person name="Lindquist E.A."/>
            <person name="Lipzen A."/>
            <person name="Lundell T."/>
            <person name="Morin E."/>
            <person name="Murat C."/>
            <person name="Riley R."/>
            <person name="Ohm R."/>
            <person name="Sun H."/>
            <person name="Tunlid A."/>
            <person name="Henrissat B."/>
            <person name="Grigoriev I.V."/>
            <person name="Hibbett D.S."/>
            <person name="Martin F."/>
        </authorList>
    </citation>
    <scope>NUCLEOTIDE SEQUENCE [LARGE SCALE GENOMIC DNA]</scope>
    <source>
        <strain evidence="9">441</strain>
    </source>
</reference>
<dbReference type="EMBL" id="KN833816">
    <property type="protein sequence ID" value="KIK17914.1"/>
    <property type="molecule type" value="Genomic_DNA"/>
</dbReference>
<dbReference type="OrthoDB" id="1935484at2759"/>
<proteinExistence type="predicted"/>
<dbReference type="PANTHER" id="PTHR43791">
    <property type="entry name" value="PERMEASE-RELATED"/>
    <property type="match status" value="1"/>
</dbReference>
<dbReference type="InterPro" id="IPR011701">
    <property type="entry name" value="MFS"/>
</dbReference>
<dbReference type="InterPro" id="IPR036259">
    <property type="entry name" value="MFS_trans_sf"/>
</dbReference>
<protein>
    <recommendedName>
        <fullName evidence="10">Allantoate permease</fullName>
    </recommendedName>
</protein>
<sequence>MATEPTTNRSASSSPVDDDSGKRPVVSVHEAASNLVDEEEQQVNFSDILFRKRKRLFDPDTIATKRSVFDDPVLAQHYWPKKDYENIHRLDPSARWTYREERALVRKIDWKIMLLAAILLTDFNLGNSVFRLAFLCAELLTQLGPDRWIPTEICLWSVVSLSQFWLTDRTSFLVCRALLGVLQGGFIPDLILYLSYFYTKTELPIRLALFWMSSYLCSITASFLAFGILRLDGVAGKAGWRWLFLIEGGITLLVGVATFFNMPPSPTQTKTWFRPKGWFTEREEVIMVNRILRDDPTKATTLSGDMHNREGLSLRRLWTAICDYDLWPLYILGLTSGIPDGPPSTYLTLLLRDIGFNTFQTNLLTIPYQVLGIITMFLITLLSEHVGERTFVAMLENLWTLPFLVALYALPSEPNQWVFFVIVTGLLSYPYTGWCSRNAGGVSGRIVNASLYNMFTQASSVIGSQIYVASDAPRYKRGNRILIIICCVNLGILYPGTKAYYFWRNRQRDTIWKRMTVEERDHYLRTTKDVGNRRLDFRFAH</sequence>
<dbReference type="SUPFAM" id="SSF103473">
    <property type="entry name" value="MFS general substrate transporter"/>
    <property type="match status" value="1"/>
</dbReference>
<evidence type="ECO:0000256" key="5">
    <source>
        <dbReference type="ARBA" id="ARBA00023136"/>
    </source>
</evidence>
<dbReference type="GO" id="GO:0016020">
    <property type="term" value="C:membrane"/>
    <property type="evidence" value="ECO:0007669"/>
    <property type="project" value="UniProtKB-SubCell"/>
</dbReference>
<organism evidence="8 9">
    <name type="scientific">Pisolithus microcarpus 441</name>
    <dbReference type="NCBI Taxonomy" id="765257"/>
    <lineage>
        <taxon>Eukaryota</taxon>
        <taxon>Fungi</taxon>
        <taxon>Dikarya</taxon>
        <taxon>Basidiomycota</taxon>
        <taxon>Agaricomycotina</taxon>
        <taxon>Agaricomycetes</taxon>
        <taxon>Agaricomycetidae</taxon>
        <taxon>Boletales</taxon>
        <taxon>Sclerodermatineae</taxon>
        <taxon>Pisolithaceae</taxon>
        <taxon>Pisolithus</taxon>
    </lineage>
</organism>
<evidence type="ECO:0000256" key="1">
    <source>
        <dbReference type="ARBA" id="ARBA00004141"/>
    </source>
</evidence>
<keyword evidence="2" id="KW-0813">Transport</keyword>
<feature type="transmembrane region" description="Helical" evidence="7">
    <location>
        <begin position="241"/>
        <end position="260"/>
    </location>
</feature>
<feature type="transmembrane region" description="Helical" evidence="7">
    <location>
        <begin position="366"/>
        <end position="383"/>
    </location>
</feature>
<evidence type="ECO:0000313" key="8">
    <source>
        <dbReference type="EMBL" id="KIK17914.1"/>
    </source>
</evidence>
<dbReference type="PANTHER" id="PTHR43791:SF65">
    <property type="entry name" value="MAJOR FACILITATOR SUPERFAMILY (MFS) PROFILE DOMAIN-CONTAINING PROTEIN-RELATED"/>
    <property type="match status" value="1"/>
</dbReference>
<dbReference type="Pfam" id="PF07690">
    <property type="entry name" value="MFS_1"/>
    <property type="match status" value="1"/>
</dbReference>
<feature type="transmembrane region" description="Helical" evidence="7">
    <location>
        <begin position="173"/>
        <end position="196"/>
    </location>
</feature>
<keyword evidence="5 7" id="KW-0472">Membrane</keyword>
<keyword evidence="9" id="KW-1185">Reference proteome</keyword>
<feature type="transmembrane region" description="Helical" evidence="7">
    <location>
        <begin position="390"/>
        <end position="410"/>
    </location>
</feature>
<evidence type="ECO:0000256" key="2">
    <source>
        <dbReference type="ARBA" id="ARBA00022448"/>
    </source>
</evidence>
<feature type="transmembrane region" description="Helical" evidence="7">
    <location>
        <begin position="481"/>
        <end position="503"/>
    </location>
</feature>
<dbReference type="STRING" id="765257.A0A0C9YV81"/>
<dbReference type="GO" id="GO:0022857">
    <property type="term" value="F:transmembrane transporter activity"/>
    <property type="evidence" value="ECO:0007669"/>
    <property type="project" value="InterPro"/>
</dbReference>